<dbReference type="AlphaFoldDB" id="A0A2I2KLC4"/>
<sequence>MLAVASAVVTAALRVAVAPLACVTVKSTFSGPDPPGQYSWYLPGLTLSENVPDRPGVMFSFSPRMVSPLISSASVTAPASLFTILKVTGPDSMFAVSGEQPFEVRVTVTVFFAAVEPEPPESPESLPPHATAPVAITMAMALYATGARRT</sequence>
<gene>
    <name evidence="2" type="ORF">FRACA_140046</name>
</gene>
<feature type="chain" id="PRO_5014121308" description="Secreted protein" evidence="1">
    <location>
        <begin position="22"/>
        <end position="150"/>
    </location>
</feature>
<evidence type="ECO:0000313" key="3">
    <source>
        <dbReference type="Proteomes" id="UP000234331"/>
    </source>
</evidence>
<organism evidence="2 3">
    <name type="scientific">Frankia canadensis</name>
    <dbReference type="NCBI Taxonomy" id="1836972"/>
    <lineage>
        <taxon>Bacteria</taxon>
        <taxon>Bacillati</taxon>
        <taxon>Actinomycetota</taxon>
        <taxon>Actinomycetes</taxon>
        <taxon>Frankiales</taxon>
        <taxon>Frankiaceae</taxon>
        <taxon>Frankia</taxon>
    </lineage>
</organism>
<proteinExistence type="predicted"/>
<dbReference type="EMBL" id="FZMO01000046">
    <property type="protein sequence ID" value="SNQ46446.1"/>
    <property type="molecule type" value="Genomic_DNA"/>
</dbReference>
<name>A0A2I2KLC4_9ACTN</name>
<protein>
    <recommendedName>
        <fullName evidence="4">Secreted protein</fullName>
    </recommendedName>
</protein>
<accession>A0A2I2KLC4</accession>
<reference evidence="2 3" key="1">
    <citation type="submission" date="2017-06" db="EMBL/GenBank/DDBJ databases">
        <authorList>
            <person name="Kim H.J."/>
            <person name="Triplett B.A."/>
        </authorList>
    </citation>
    <scope>NUCLEOTIDE SEQUENCE [LARGE SCALE GENOMIC DNA]</scope>
    <source>
        <strain evidence="2">FRACA_ARgP5</strain>
    </source>
</reference>
<evidence type="ECO:0000256" key="1">
    <source>
        <dbReference type="SAM" id="SignalP"/>
    </source>
</evidence>
<dbReference type="Proteomes" id="UP000234331">
    <property type="component" value="Unassembled WGS sequence"/>
</dbReference>
<feature type="signal peptide" evidence="1">
    <location>
        <begin position="1"/>
        <end position="21"/>
    </location>
</feature>
<evidence type="ECO:0008006" key="4">
    <source>
        <dbReference type="Google" id="ProtNLM"/>
    </source>
</evidence>
<evidence type="ECO:0000313" key="2">
    <source>
        <dbReference type="EMBL" id="SNQ46446.1"/>
    </source>
</evidence>
<keyword evidence="1" id="KW-0732">Signal</keyword>
<keyword evidence="3" id="KW-1185">Reference proteome</keyword>